<keyword evidence="2" id="KW-1185">Reference proteome</keyword>
<sequence length="473" mass="54265">MATRDLHLQPSLPLLIHLGRPNPKIKEEIIGNVLDFVKAVVTSLSLEIQENILFFVGDVGLYFDFSHKSNHRLRTLITKNDGAGFVLEDAIKKRHKPLIRWLLTTYIFPKEYSLVSAVSNGDLFTLIYIVSLIGDDYTEFDEFAKLLCIQEGKMALFEYLYERNKNFSPSSGNYSYPHIYHCIINGMSNSTDVCSWYLKNKKICPPIGRETLLLAYLENGSISRATQCLSSQNGKRLLSKSLSKIQIHSVKEETFQWLIVSYSNEDHVLTYVAKACATLGYVGTLEELFKEPYNVPVEYDMFASIESLAVAKILHKYAYKRDCISNALFGGCIQNLDSRFTTYKNPEAHQLVLKVFMTGGGCLISRMTNTTFRRVKSEEVLLFLVDLASITSDTRQVKKYAVYAIHNGFLRLLKKLRPYLQETDMMNLRGLDIHQSNNEEMIEYILELGIIQTRPMSRLQNKFSLRYIQKLIQ</sequence>
<proteinExistence type="predicted"/>
<evidence type="ECO:0000313" key="1">
    <source>
        <dbReference type="EMBL" id="KAK9766287.1"/>
    </source>
</evidence>
<dbReference type="EMBL" id="JASJQH010000170">
    <property type="protein sequence ID" value="KAK9766287.1"/>
    <property type="molecule type" value="Genomic_DNA"/>
</dbReference>
<evidence type="ECO:0000313" key="2">
    <source>
        <dbReference type="Proteomes" id="UP001479436"/>
    </source>
</evidence>
<comment type="caution">
    <text evidence="1">The sequence shown here is derived from an EMBL/GenBank/DDBJ whole genome shotgun (WGS) entry which is preliminary data.</text>
</comment>
<protein>
    <submittedName>
        <fullName evidence="1">Uncharacterized protein</fullName>
    </submittedName>
</protein>
<organism evidence="1 2">
    <name type="scientific">Basidiobolus ranarum</name>
    <dbReference type="NCBI Taxonomy" id="34480"/>
    <lineage>
        <taxon>Eukaryota</taxon>
        <taxon>Fungi</taxon>
        <taxon>Fungi incertae sedis</taxon>
        <taxon>Zoopagomycota</taxon>
        <taxon>Entomophthoromycotina</taxon>
        <taxon>Basidiobolomycetes</taxon>
        <taxon>Basidiobolales</taxon>
        <taxon>Basidiobolaceae</taxon>
        <taxon>Basidiobolus</taxon>
    </lineage>
</organism>
<name>A0ABR2WXM7_9FUNG</name>
<reference evidence="1 2" key="1">
    <citation type="submission" date="2023-04" db="EMBL/GenBank/DDBJ databases">
        <title>Genome of Basidiobolus ranarum AG-B5.</title>
        <authorList>
            <person name="Stajich J.E."/>
            <person name="Carter-House D."/>
            <person name="Gryganskyi A."/>
        </authorList>
    </citation>
    <scope>NUCLEOTIDE SEQUENCE [LARGE SCALE GENOMIC DNA]</scope>
    <source>
        <strain evidence="1 2">AG-B5</strain>
    </source>
</reference>
<gene>
    <name evidence="1" type="ORF">K7432_004747</name>
</gene>
<dbReference type="Proteomes" id="UP001479436">
    <property type="component" value="Unassembled WGS sequence"/>
</dbReference>
<accession>A0ABR2WXM7</accession>